<organism evidence="1 2">
    <name type="scientific">Pectobacterium phage vB_PcaM_CBB</name>
    <dbReference type="NCBI Taxonomy" id="2772511"/>
    <lineage>
        <taxon>Viruses</taxon>
        <taxon>Duplodnaviria</taxon>
        <taxon>Heunggongvirae</taxon>
        <taxon>Uroviricota</taxon>
        <taxon>Caudoviricetes</taxon>
        <taxon>Mimasvirus</taxon>
        <taxon>Mimasvirus CBB</taxon>
    </lineage>
</organism>
<dbReference type="EMBL" id="KU574722">
    <property type="protein sequence ID" value="AMM44012.1"/>
    <property type="molecule type" value="Genomic_DNA"/>
</dbReference>
<reference evidence="2" key="1">
    <citation type="submission" date="2016-01" db="EMBL/GenBank/DDBJ databases">
        <title>Isolation and Characterization of Enterobacteria phage CBB.</title>
        <authorList>
            <person name="Buttimer C.T.H."/>
            <person name="Hendrix H."/>
            <person name="Alexandre H."/>
            <person name="O'Mahony J."/>
            <person name="Lavigne R."/>
            <person name="Coffey A."/>
        </authorList>
    </citation>
    <scope>NUCLEOTIDE SEQUENCE [LARGE SCALE GENOMIC DNA]</scope>
</reference>
<protein>
    <submittedName>
        <fullName evidence="1">Uncharacterized protein</fullName>
    </submittedName>
</protein>
<accession>A0A1L2CVF5</accession>
<proteinExistence type="predicted"/>
<keyword evidence="2" id="KW-1185">Reference proteome</keyword>
<evidence type="ECO:0000313" key="1">
    <source>
        <dbReference type="EMBL" id="AMM44012.1"/>
    </source>
</evidence>
<gene>
    <name evidence="1" type="ORF">CBB_449</name>
</gene>
<name>A0A1L2CVF5_9CAUD</name>
<dbReference type="Proteomes" id="UP000223891">
    <property type="component" value="Segment"/>
</dbReference>
<sequence length="107" mass="12967">MWIRTTSFFSHKKYKILFAVRFRVANTFIIPQIFDSFQKFSKLKSGISCLSSTMLPLKIRQNRGWGFEPPSFCFHQKLIIFAVRFRCLMYYIIPQKFLSFHLFFIKY</sequence>
<evidence type="ECO:0000313" key="2">
    <source>
        <dbReference type="Proteomes" id="UP000223891"/>
    </source>
</evidence>